<dbReference type="PANTHER" id="PTHR46312">
    <property type="entry name" value="NACHT DOMAIN-CONTAINING PROTEIN"/>
    <property type="match status" value="1"/>
</dbReference>
<reference evidence="3 4" key="1">
    <citation type="journal article" date="2017" name="PLoS Biol.">
        <title>The sea cucumber genome provides insights into morphological evolution and visceral regeneration.</title>
        <authorList>
            <person name="Zhang X."/>
            <person name="Sun L."/>
            <person name="Yuan J."/>
            <person name="Sun Y."/>
            <person name="Gao Y."/>
            <person name="Zhang L."/>
            <person name="Li S."/>
            <person name="Dai H."/>
            <person name="Hamel J.F."/>
            <person name="Liu C."/>
            <person name="Yu Y."/>
            <person name="Liu S."/>
            <person name="Lin W."/>
            <person name="Guo K."/>
            <person name="Jin S."/>
            <person name="Xu P."/>
            <person name="Storey K.B."/>
            <person name="Huan P."/>
            <person name="Zhang T."/>
            <person name="Zhou Y."/>
            <person name="Zhang J."/>
            <person name="Lin C."/>
            <person name="Li X."/>
            <person name="Xing L."/>
            <person name="Huo D."/>
            <person name="Sun M."/>
            <person name="Wang L."/>
            <person name="Mercier A."/>
            <person name="Li F."/>
            <person name="Yang H."/>
            <person name="Xiang J."/>
        </authorList>
    </citation>
    <scope>NUCLEOTIDE SEQUENCE [LARGE SCALE GENOMIC DNA]</scope>
    <source>
        <strain evidence="3">Shaxun</strain>
        <tissue evidence="3">Muscle</tissue>
    </source>
</reference>
<name>A0A2G8K4M5_STIJA</name>
<keyword evidence="1" id="KW-1133">Transmembrane helix</keyword>
<dbReference type="Gene3D" id="3.40.50.300">
    <property type="entry name" value="P-loop containing nucleotide triphosphate hydrolases"/>
    <property type="match status" value="1"/>
</dbReference>
<comment type="caution">
    <text evidence="3">The sequence shown here is derived from an EMBL/GenBank/DDBJ whole genome shotgun (WGS) entry which is preliminary data.</text>
</comment>
<keyword evidence="1" id="KW-0812">Transmembrane</keyword>
<dbReference type="Proteomes" id="UP000230750">
    <property type="component" value="Unassembled WGS sequence"/>
</dbReference>
<protein>
    <recommendedName>
        <fullName evidence="2">Ig-like domain-containing protein</fullName>
    </recommendedName>
</protein>
<dbReference type="STRING" id="307972.A0A2G8K4M5"/>
<keyword evidence="4" id="KW-1185">Reference proteome</keyword>
<evidence type="ECO:0000313" key="3">
    <source>
        <dbReference type="EMBL" id="PIK42967.1"/>
    </source>
</evidence>
<evidence type="ECO:0000313" key="4">
    <source>
        <dbReference type="Proteomes" id="UP000230750"/>
    </source>
</evidence>
<keyword evidence="1" id="KW-0472">Membrane</keyword>
<dbReference type="AlphaFoldDB" id="A0A2G8K4M5"/>
<sequence length="1093" mass="124774">MLLDAILHLKPLERSAIQCSFDDEYDSVLWYQSTEEQAILTYRNSIKEGTGYESGEFDINPNGSLVILNVSLKHETFFTVKKIISAESPVIFNVYIIDVKTTGKPTYGFPIIDVCEKEHAICYKSIKDISSLNCLVNNSRPAVKLNWIDKTTVENVSISSPLTVSTTDNVTFTTILNVSPSVCDSRLCLLACKSSTFSWILQRDESLILLEDTDRELASAEPHLRFIEIDSEMTLNCGDQNTSLRVWKRNNGIDDTMETLAICVNVEKYMSTVLTNEFIITSDGSLSAKEAKSRAEGNYYCTYETNNKERVILYDIRIYSNPIPNYLVVDGCSNQQYCTLPVQAEGNVSCTLYGIRPEVSLEWEANQSDGISFTAHERKTEDKGDAFNIFLTSKFTISQSSESRITVKCRVTGEMANFFDLSTNIDLLVLKETNEVHTPTVVILIPAIAVIALLVVTAVLIWKRKALIDQFCILNGRETTKPSTRSRGEGINLMKPEATMDEKFIKELTTKYEMMYDAVRPIPYIRDKMYCVDKVYIEGGIKRREYIKDEPGKYIWTTLNSYNDILSESNLKSTRKIIEGEPGYGKSTITLQWAFDWCNRVAVSPLKNTDILVFLQLRQLGHISSIFAAIKQLILPKDSEFTETEKIRLTGFDDASRENYIRKAVVGNNEKAFEWIKLKLKENPILHDLCQVPLLFVMFAHLAHEEEDFKDFKSVTSFFRYAISCFHNHMLNKLNKNSSTADVFESNHEELNKIAFEGLSKPKPEIVWQKMDISNRLGKEVYAHYCDIGILVEEEVLRVGDRAGPRHAQYLTEVRFYHKLFCEWYAAHEFVRTVNSNPGILPDFFKNTEATEVEYMYRFACGINDKAAVNIIEHMEKREDCKKFAILCTVEQQGDIQNILKVVKRLVSKAIFLKEDSSRILQRSVMQLIAIASKNKIQVNEVQLQNVFSHVDTDRNNIVLDSGLSLPAMKTLRTLVINERGREMTVEEGANIISFALQSECLKKIDFEGCILPQELSLNDTVVVQLSSGCEVMWGRNCRLNLVTGIWEKDGKLLNDYEYKLRRDATLELYRLSLVYLGIIILRMLYKDHRVAA</sequence>
<dbReference type="OrthoDB" id="120976at2759"/>
<proteinExistence type="predicted"/>
<dbReference type="PROSITE" id="PS50835">
    <property type="entry name" value="IG_LIKE"/>
    <property type="match status" value="1"/>
</dbReference>
<organism evidence="3 4">
    <name type="scientific">Stichopus japonicus</name>
    <name type="common">Sea cucumber</name>
    <dbReference type="NCBI Taxonomy" id="307972"/>
    <lineage>
        <taxon>Eukaryota</taxon>
        <taxon>Metazoa</taxon>
        <taxon>Echinodermata</taxon>
        <taxon>Eleutherozoa</taxon>
        <taxon>Echinozoa</taxon>
        <taxon>Holothuroidea</taxon>
        <taxon>Aspidochirotacea</taxon>
        <taxon>Aspidochirotida</taxon>
        <taxon>Stichopodidae</taxon>
        <taxon>Apostichopus</taxon>
    </lineage>
</organism>
<dbReference type="InterPro" id="IPR027417">
    <property type="entry name" value="P-loop_NTPase"/>
</dbReference>
<feature type="domain" description="Ig-like" evidence="2">
    <location>
        <begin position="324"/>
        <end position="422"/>
    </location>
</feature>
<dbReference type="EMBL" id="MRZV01000887">
    <property type="protein sequence ID" value="PIK42967.1"/>
    <property type="molecule type" value="Genomic_DNA"/>
</dbReference>
<feature type="transmembrane region" description="Helical" evidence="1">
    <location>
        <begin position="1069"/>
        <end position="1086"/>
    </location>
</feature>
<dbReference type="PANTHER" id="PTHR46312:SF2">
    <property type="entry name" value="NUCLEOTIDE-BINDING OLIGOMERIZATION DOMAIN-CONTAINING PROTEIN 2-LIKE"/>
    <property type="match status" value="1"/>
</dbReference>
<feature type="transmembrane region" description="Helical" evidence="1">
    <location>
        <begin position="441"/>
        <end position="462"/>
    </location>
</feature>
<dbReference type="InterPro" id="IPR007110">
    <property type="entry name" value="Ig-like_dom"/>
</dbReference>
<accession>A0A2G8K4M5</accession>
<dbReference type="InterPro" id="IPR013783">
    <property type="entry name" value="Ig-like_fold"/>
</dbReference>
<dbReference type="Gene3D" id="2.60.40.10">
    <property type="entry name" value="Immunoglobulins"/>
    <property type="match status" value="1"/>
</dbReference>
<evidence type="ECO:0000259" key="2">
    <source>
        <dbReference type="PROSITE" id="PS50835"/>
    </source>
</evidence>
<gene>
    <name evidence="3" type="ORF">BSL78_20177</name>
</gene>
<evidence type="ECO:0000256" key="1">
    <source>
        <dbReference type="SAM" id="Phobius"/>
    </source>
</evidence>